<evidence type="ECO:0000256" key="5">
    <source>
        <dbReference type="ARBA" id="ARBA00022833"/>
    </source>
</evidence>
<dbReference type="GO" id="GO:0005737">
    <property type="term" value="C:cytoplasm"/>
    <property type="evidence" value="ECO:0007669"/>
    <property type="project" value="TreeGrafter"/>
</dbReference>
<accession>A0A7J7F157</accession>
<evidence type="ECO:0000256" key="1">
    <source>
        <dbReference type="ARBA" id="ARBA00004167"/>
    </source>
</evidence>
<dbReference type="PANTHER" id="PTHR14402:SF9">
    <property type="entry name" value="RECEPTOR-TRANSPORTING PROTEIN 3"/>
    <property type="match status" value="1"/>
</dbReference>
<organism evidence="11 12">
    <name type="scientific">Diceros bicornis minor</name>
    <name type="common">South-central black rhinoceros</name>
    <dbReference type="NCBI Taxonomy" id="77932"/>
    <lineage>
        <taxon>Eukaryota</taxon>
        <taxon>Metazoa</taxon>
        <taxon>Chordata</taxon>
        <taxon>Craniata</taxon>
        <taxon>Vertebrata</taxon>
        <taxon>Euteleostomi</taxon>
        <taxon>Mammalia</taxon>
        <taxon>Eutheria</taxon>
        <taxon>Laurasiatheria</taxon>
        <taxon>Perissodactyla</taxon>
        <taxon>Rhinocerotidae</taxon>
        <taxon>Diceros</taxon>
    </lineage>
</organism>
<protein>
    <recommendedName>
        <fullName evidence="10">3CxxC-type domain-containing protein</fullName>
    </recommendedName>
</protein>
<dbReference type="GO" id="GO:0051205">
    <property type="term" value="P:protein insertion into membrane"/>
    <property type="evidence" value="ECO:0007669"/>
    <property type="project" value="TreeGrafter"/>
</dbReference>
<dbReference type="AlphaFoldDB" id="A0A7J7F157"/>
<dbReference type="GO" id="GO:0008270">
    <property type="term" value="F:zinc ion binding"/>
    <property type="evidence" value="ECO:0007669"/>
    <property type="project" value="UniProtKB-KW"/>
</dbReference>
<keyword evidence="12" id="KW-1185">Reference proteome</keyword>
<evidence type="ECO:0000313" key="11">
    <source>
        <dbReference type="EMBL" id="KAF5921701.1"/>
    </source>
</evidence>
<comment type="caution">
    <text evidence="11">The sequence shown here is derived from an EMBL/GenBank/DDBJ whole genome shotgun (WGS) entry which is preliminary data.</text>
</comment>
<feature type="transmembrane region" description="Helical" evidence="9">
    <location>
        <begin position="262"/>
        <end position="282"/>
    </location>
</feature>
<dbReference type="Pfam" id="PF13695">
    <property type="entry name" value="Zn_ribbon_3CxxC"/>
    <property type="match status" value="1"/>
</dbReference>
<evidence type="ECO:0000256" key="2">
    <source>
        <dbReference type="ARBA" id="ARBA00022692"/>
    </source>
</evidence>
<dbReference type="InterPro" id="IPR026096">
    <property type="entry name" value="R-trans_p"/>
</dbReference>
<comment type="subcellular location">
    <subcellularLocation>
        <location evidence="1">Membrane</location>
        <topology evidence="1">Single-pass membrane protein</topology>
    </subcellularLocation>
</comment>
<evidence type="ECO:0000313" key="12">
    <source>
        <dbReference type="Proteomes" id="UP000551758"/>
    </source>
</evidence>
<evidence type="ECO:0000256" key="4">
    <source>
        <dbReference type="ARBA" id="ARBA00022771"/>
    </source>
</evidence>
<evidence type="ECO:0000256" key="8">
    <source>
        <dbReference type="SAM" id="MobiDB-lite"/>
    </source>
</evidence>
<dbReference type="Proteomes" id="UP000551758">
    <property type="component" value="Unassembled WGS sequence"/>
</dbReference>
<sequence length="303" mass="34500">MGQNVEVWKQMFQELIQEVKPWHKWTLTPDGSLLPGILKPGWTQYQQWNFARFQCSLCSRSWASSQVQILFHMHWSEGGCRGRVKMRVFAQRCQKCSQPPFEVPEFTNENISRILSNLVFQILKKCYREEFKLTEEIPETSCEGPHDSGNCEACLLGFCAQSGKGLAMQSPVFLALPTISSPTLSITMHQPFPTRSGTTAGAVKKGKVLLSPWFSGPTRSASFPTYRSPGENPNYQEEREVQDPLSSDRFYSYTNQTPLRRTLGLCCCCLILIIIIMIAVTVNMRQQENLRKLHETSFGTQNN</sequence>
<dbReference type="InterPro" id="IPR027377">
    <property type="entry name" value="ZAR1/RTP1-5-like_Znf-3CxxC"/>
</dbReference>
<evidence type="ECO:0000256" key="6">
    <source>
        <dbReference type="ARBA" id="ARBA00022989"/>
    </source>
</evidence>
<dbReference type="GO" id="GO:0006612">
    <property type="term" value="P:protein targeting to membrane"/>
    <property type="evidence" value="ECO:0007669"/>
    <property type="project" value="TreeGrafter"/>
</dbReference>
<feature type="domain" description="3CxxC-type" evidence="10">
    <location>
        <begin position="48"/>
        <end position="157"/>
    </location>
</feature>
<keyword evidence="6 9" id="KW-1133">Transmembrane helix</keyword>
<name>A0A7J7F157_DICBM</name>
<keyword evidence="3" id="KW-0479">Metal-binding</keyword>
<evidence type="ECO:0000256" key="9">
    <source>
        <dbReference type="SAM" id="Phobius"/>
    </source>
</evidence>
<dbReference type="SMART" id="SM01328">
    <property type="entry name" value="zf-3CxxC"/>
    <property type="match status" value="1"/>
</dbReference>
<reference evidence="11 12" key="1">
    <citation type="journal article" date="2020" name="Mol. Biol. Evol.">
        <title>Interspecific Gene Flow and the Evolution of Specialization in Black and White Rhinoceros.</title>
        <authorList>
            <person name="Moodley Y."/>
            <person name="Westbury M.V."/>
            <person name="Russo I.M."/>
            <person name="Gopalakrishnan S."/>
            <person name="Rakotoarivelo A."/>
            <person name="Olsen R.A."/>
            <person name="Prost S."/>
            <person name="Tunstall T."/>
            <person name="Ryder O.A."/>
            <person name="Dalen L."/>
            <person name="Bruford M.W."/>
        </authorList>
    </citation>
    <scope>NUCLEOTIDE SEQUENCE [LARGE SCALE GENOMIC DNA]</scope>
    <source>
        <strain evidence="11">SBR-YM</strain>
        <tissue evidence="11">Skin</tissue>
    </source>
</reference>
<keyword evidence="5" id="KW-0862">Zinc</keyword>
<feature type="compositionally biased region" description="Polar residues" evidence="8">
    <location>
        <begin position="222"/>
        <end position="235"/>
    </location>
</feature>
<dbReference type="GO" id="GO:0031849">
    <property type="term" value="F:olfactory receptor binding"/>
    <property type="evidence" value="ECO:0007669"/>
    <property type="project" value="TreeGrafter"/>
</dbReference>
<keyword evidence="2 9" id="KW-0812">Transmembrane</keyword>
<evidence type="ECO:0000256" key="7">
    <source>
        <dbReference type="ARBA" id="ARBA00023136"/>
    </source>
</evidence>
<feature type="region of interest" description="Disordered" evidence="8">
    <location>
        <begin position="222"/>
        <end position="241"/>
    </location>
</feature>
<keyword evidence="4" id="KW-0863">Zinc-finger</keyword>
<dbReference type="GO" id="GO:0001580">
    <property type="term" value="P:detection of chemical stimulus involved in sensory perception of bitter taste"/>
    <property type="evidence" value="ECO:0007669"/>
    <property type="project" value="TreeGrafter"/>
</dbReference>
<gene>
    <name evidence="11" type="ORF">HPG69_012872</name>
</gene>
<keyword evidence="7 9" id="KW-0472">Membrane</keyword>
<dbReference type="GO" id="GO:0016020">
    <property type="term" value="C:membrane"/>
    <property type="evidence" value="ECO:0007669"/>
    <property type="project" value="UniProtKB-SubCell"/>
</dbReference>
<dbReference type="EMBL" id="JACDTQ010001582">
    <property type="protein sequence ID" value="KAF5921701.1"/>
    <property type="molecule type" value="Genomic_DNA"/>
</dbReference>
<evidence type="ECO:0000259" key="10">
    <source>
        <dbReference type="SMART" id="SM01328"/>
    </source>
</evidence>
<dbReference type="PANTHER" id="PTHR14402">
    <property type="entry name" value="RECEPTOR TRANSPORTING PROTEIN"/>
    <property type="match status" value="1"/>
</dbReference>
<proteinExistence type="predicted"/>
<evidence type="ECO:0000256" key="3">
    <source>
        <dbReference type="ARBA" id="ARBA00022723"/>
    </source>
</evidence>